<dbReference type="InterPro" id="IPR005828">
    <property type="entry name" value="MFS_sugar_transport-like"/>
</dbReference>
<dbReference type="SUPFAM" id="SSF103473">
    <property type="entry name" value="MFS general substrate transporter"/>
    <property type="match status" value="1"/>
</dbReference>
<comment type="similarity">
    <text evidence="2 7">Belongs to the major facilitator superfamily. Sugar transporter (TC 2.A.1.1) family.</text>
</comment>
<protein>
    <recommendedName>
        <fullName evidence="10">Major facilitator superfamily (MFS) profile domain-containing protein</fullName>
    </recommendedName>
</protein>
<evidence type="ECO:0000256" key="3">
    <source>
        <dbReference type="ARBA" id="ARBA00022448"/>
    </source>
</evidence>
<dbReference type="FunFam" id="1.20.1250.20:FF:000090">
    <property type="entry name" value="MFS sugar transporter, putative"/>
    <property type="match status" value="1"/>
</dbReference>
<comment type="subcellular location">
    <subcellularLocation>
        <location evidence="1">Membrane</location>
        <topology evidence="1">Multi-pass membrane protein</topology>
    </subcellularLocation>
</comment>
<dbReference type="InterPro" id="IPR005829">
    <property type="entry name" value="Sugar_transporter_CS"/>
</dbReference>
<evidence type="ECO:0000256" key="8">
    <source>
        <dbReference type="SAM" id="MobiDB-lite"/>
    </source>
</evidence>
<evidence type="ECO:0000313" key="12">
    <source>
        <dbReference type="Proteomes" id="UP000191691"/>
    </source>
</evidence>
<feature type="transmembrane region" description="Helical" evidence="9">
    <location>
        <begin position="313"/>
        <end position="333"/>
    </location>
</feature>
<dbReference type="AlphaFoldDB" id="A0A1V6Z6J8"/>
<feature type="transmembrane region" description="Helical" evidence="9">
    <location>
        <begin position="382"/>
        <end position="403"/>
    </location>
</feature>
<dbReference type="OMA" id="CGIQAFT"/>
<dbReference type="Gene3D" id="1.20.1250.20">
    <property type="entry name" value="MFS general substrate transporter like domains"/>
    <property type="match status" value="1"/>
</dbReference>
<dbReference type="InterPro" id="IPR020846">
    <property type="entry name" value="MFS_dom"/>
</dbReference>
<evidence type="ECO:0000256" key="4">
    <source>
        <dbReference type="ARBA" id="ARBA00022692"/>
    </source>
</evidence>
<evidence type="ECO:0000256" key="2">
    <source>
        <dbReference type="ARBA" id="ARBA00010992"/>
    </source>
</evidence>
<dbReference type="GO" id="GO:0005351">
    <property type="term" value="F:carbohydrate:proton symporter activity"/>
    <property type="evidence" value="ECO:0007669"/>
    <property type="project" value="TreeGrafter"/>
</dbReference>
<feature type="transmembrane region" description="Helical" evidence="9">
    <location>
        <begin position="345"/>
        <end position="367"/>
    </location>
</feature>
<dbReference type="Pfam" id="PF00083">
    <property type="entry name" value="Sugar_tr"/>
    <property type="match status" value="1"/>
</dbReference>
<dbReference type="PANTHER" id="PTHR48022">
    <property type="entry name" value="PLASTIDIC GLUCOSE TRANSPORTER 4"/>
    <property type="match status" value="1"/>
</dbReference>
<feature type="domain" description="Major facilitator superfamily (MFS) profile" evidence="10">
    <location>
        <begin position="28"/>
        <end position="469"/>
    </location>
</feature>
<dbReference type="EMBL" id="MOOB01000002">
    <property type="protein sequence ID" value="OQE95287.1"/>
    <property type="molecule type" value="Genomic_DNA"/>
</dbReference>
<sequence length="544" mass="59372">MNCLVLYHSHRIWSHATRTMTFYLVTFCCAFAALGSFLFGYDSGMLSSTIEHEAFLRRFGSPTLSDAAVGGIVSSYIGGAIVGSVLAPYVSDYYGRRMVLFIGGLLGILGAGLQGGALTIAMLIAGRCIAGLAVGQMSATIPVYCSEVAPPQIRGILGSMQQWMIGLGFVVAKWVGYGCTLRGGAFSWRFPLSFQAVPAVILVCGVWLLPESPRWLIENGKEGEGRSVLARLHLNRSATNNHLLEHELFQIKEGLASEKQSAIRSWRYLLLSPRWRHRILLACGLQVFTQCAGTSVISSYGPRLFNTPGLTTSTSLIVIGVWGALAQFWNTVFMLFIDKVGRRKLLIPSLLGMGAALCVEATLARYIDFSDTSTNPHAQRAAIAMFFVFSFFFTALGMISWVYQTEIFPTPIRARGSSMATATNWSVSLIFSQCSPIALTDIGSNYLYCFVAFNWVTMVVVWAFYPETAHCSLEEVEEAFVTQFVGEPSEHSFVDENASVAITPRSQIRHKGLHPLSMHPTDTVSIGSSHSGCGSGNGMETKEV</sequence>
<dbReference type="InterPro" id="IPR036259">
    <property type="entry name" value="MFS_trans_sf"/>
</dbReference>
<dbReference type="InterPro" id="IPR050360">
    <property type="entry name" value="MFS_Sugar_Transporters"/>
</dbReference>
<keyword evidence="12" id="KW-1185">Reference proteome</keyword>
<evidence type="ECO:0000256" key="5">
    <source>
        <dbReference type="ARBA" id="ARBA00022989"/>
    </source>
</evidence>
<reference evidence="12" key="1">
    <citation type="journal article" date="2017" name="Nat. Microbiol.">
        <title>Global analysis of biosynthetic gene clusters reveals vast potential of secondary metabolite production in Penicillium species.</title>
        <authorList>
            <person name="Nielsen J.C."/>
            <person name="Grijseels S."/>
            <person name="Prigent S."/>
            <person name="Ji B."/>
            <person name="Dainat J."/>
            <person name="Nielsen K.F."/>
            <person name="Frisvad J.C."/>
            <person name="Workman M."/>
            <person name="Nielsen J."/>
        </authorList>
    </citation>
    <scope>NUCLEOTIDE SEQUENCE [LARGE SCALE GENOMIC DNA]</scope>
    <source>
        <strain evidence="12">IBT 13039</strain>
    </source>
</reference>
<dbReference type="NCBIfam" id="TIGR00879">
    <property type="entry name" value="SP"/>
    <property type="match status" value="1"/>
</dbReference>
<dbReference type="PROSITE" id="PS00217">
    <property type="entry name" value="SUGAR_TRANSPORT_2"/>
    <property type="match status" value="1"/>
</dbReference>
<evidence type="ECO:0000259" key="10">
    <source>
        <dbReference type="PROSITE" id="PS50850"/>
    </source>
</evidence>
<name>A0A1V6Z6J8_PENNA</name>
<dbReference type="Proteomes" id="UP000191691">
    <property type="component" value="Unassembled WGS sequence"/>
</dbReference>
<evidence type="ECO:0000256" key="1">
    <source>
        <dbReference type="ARBA" id="ARBA00004141"/>
    </source>
</evidence>
<dbReference type="PROSITE" id="PS50850">
    <property type="entry name" value="MFS"/>
    <property type="match status" value="1"/>
</dbReference>
<proteinExistence type="inferred from homology"/>
<evidence type="ECO:0000256" key="6">
    <source>
        <dbReference type="ARBA" id="ARBA00023136"/>
    </source>
</evidence>
<evidence type="ECO:0000256" key="9">
    <source>
        <dbReference type="SAM" id="Phobius"/>
    </source>
</evidence>
<feature type="transmembrane region" description="Helical" evidence="9">
    <location>
        <begin position="156"/>
        <end position="176"/>
    </location>
</feature>
<feature type="transmembrane region" description="Helical" evidence="9">
    <location>
        <begin position="21"/>
        <end position="41"/>
    </location>
</feature>
<feature type="transmembrane region" description="Helical" evidence="9">
    <location>
        <begin position="446"/>
        <end position="465"/>
    </location>
</feature>
<dbReference type="PRINTS" id="PR00171">
    <property type="entry name" value="SUGRTRNSPORT"/>
</dbReference>
<keyword evidence="5 9" id="KW-1133">Transmembrane helix</keyword>
<feature type="transmembrane region" description="Helical" evidence="9">
    <location>
        <begin position="99"/>
        <end position="118"/>
    </location>
</feature>
<dbReference type="PANTHER" id="PTHR48022:SF9">
    <property type="entry name" value="MAJOR FACILITATOR SUPERFAMILY (MFS) PROFILE DOMAIN-CONTAINING PROTEIN"/>
    <property type="match status" value="1"/>
</dbReference>
<keyword evidence="3 7" id="KW-0813">Transport</keyword>
<keyword evidence="6 9" id="KW-0472">Membrane</keyword>
<evidence type="ECO:0000313" key="11">
    <source>
        <dbReference type="EMBL" id="OQE95287.1"/>
    </source>
</evidence>
<dbReference type="InterPro" id="IPR003663">
    <property type="entry name" value="Sugar/inositol_transpt"/>
</dbReference>
<comment type="caution">
    <text evidence="11">The sequence shown here is derived from an EMBL/GenBank/DDBJ whole genome shotgun (WGS) entry which is preliminary data.</text>
</comment>
<organism evidence="11 12">
    <name type="scientific">Penicillium nalgiovense</name>
    <dbReference type="NCBI Taxonomy" id="60175"/>
    <lineage>
        <taxon>Eukaryota</taxon>
        <taxon>Fungi</taxon>
        <taxon>Dikarya</taxon>
        <taxon>Ascomycota</taxon>
        <taxon>Pezizomycotina</taxon>
        <taxon>Eurotiomycetes</taxon>
        <taxon>Eurotiomycetidae</taxon>
        <taxon>Eurotiales</taxon>
        <taxon>Aspergillaceae</taxon>
        <taxon>Penicillium</taxon>
    </lineage>
</organism>
<keyword evidence="4 9" id="KW-0812">Transmembrane</keyword>
<feature type="region of interest" description="Disordered" evidence="8">
    <location>
        <begin position="524"/>
        <end position="544"/>
    </location>
</feature>
<accession>A0A1V6Z6J8</accession>
<feature type="transmembrane region" description="Helical" evidence="9">
    <location>
        <begin position="279"/>
        <end position="301"/>
    </location>
</feature>
<gene>
    <name evidence="11" type="ORF">PENNAL_c0002G11719</name>
</gene>
<feature type="transmembrane region" description="Helical" evidence="9">
    <location>
        <begin position="67"/>
        <end position="87"/>
    </location>
</feature>
<dbReference type="GO" id="GO:0016020">
    <property type="term" value="C:membrane"/>
    <property type="evidence" value="ECO:0007669"/>
    <property type="project" value="UniProtKB-SubCell"/>
</dbReference>
<evidence type="ECO:0000256" key="7">
    <source>
        <dbReference type="RuleBase" id="RU003346"/>
    </source>
</evidence>